<evidence type="ECO:0000313" key="2">
    <source>
        <dbReference type="EMBL" id="GMN73022.1"/>
    </source>
</evidence>
<evidence type="ECO:0000256" key="1">
    <source>
        <dbReference type="SAM" id="MobiDB-lite"/>
    </source>
</evidence>
<feature type="compositionally biased region" description="Polar residues" evidence="1">
    <location>
        <begin position="16"/>
        <end position="34"/>
    </location>
</feature>
<dbReference type="AlphaFoldDB" id="A0AA88EDY7"/>
<evidence type="ECO:0000313" key="3">
    <source>
        <dbReference type="Proteomes" id="UP001187192"/>
    </source>
</evidence>
<accession>A0AA88EDY7</accession>
<name>A0AA88EDY7_FICCA</name>
<protein>
    <submittedName>
        <fullName evidence="2">Uncharacterized protein</fullName>
    </submittedName>
</protein>
<keyword evidence="3" id="KW-1185">Reference proteome</keyword>
<feature type="region of interest" description="Disordered" evidence="1">
    <location>
        <begin position="218"/>
        <end position="241"/>
    </location>
</feature>
<reference evidence="2" key="1">
    <citation type="submission" date="2023-07" db="EMBL/GenBank/DDBJ databases">
        <title>draft genome sequence of fig (Ficus carica).</title>
        <authorList>
            <person name="Takahashi T."/>
            <person name="Nishimura K."/>
        </authorList>
    </citation>
    <scope>NUCLEOTIDE SEQUENCE</scope>
</reference>
<organism evidence="2 3">
    <name type="scientific">Ficus carica</name>
    <name type="common">Common fig</name>
    <dbReference type="NCBI Taxonomy" id="3494"/>
    <lineage>
        <taxon>Eukaryota</taxon>
        <taxon>Viridiplantae</taxon>
        <taxon>Streptophyta</taxon>
        <taxon>Embryophyta</taxon>
        <taxon>Tracheophyta</taxon>
        <taxon>Spermatophyta</taxon>
        <taxon>Magnoliopsida</taxon>
        <taxon>eudicotyledons</taxon>
        <taxon>Gunneridae</taxon>
        <taxon>Pentapetalae</taxon>
        <taxon>rosids</taxon>
        <taxon>fabids</taxon>
        <taxon>Rosales</taxon>
        <taxon>Moraceae</taxon>
        <taxon>Ficeae</taxon>
        <taxon>Ficus</taxon>
    </lineage>
</organism>
<proteinExistence type="predicted"/>
<dbReference type="EMBL" id="BTGU01018246">
    <property type="protein sequence ID" value="GMN73022.1"/>
    <property type="molecule type" value="Genomic_DNA"/>
</dbReference>
<feature type="region of interest" description="Disordered" evidence="1">
    <location>
        <begin position="1"/>
        <end position="36"/>
    </location>
</feature>
<dbReference type="Proteomes" id="UP001187192">
    <property type="component" value="Unassembled WGS sequence"/>
</dbReference>
<sequence>MLLSGSFPSDDCHLKGTQNSLPVISHNKSNASDDNGNHLPIKSLYSDVEEEKSSVFSRLNFGSKAIGREKGESYVEKTSGYDSVQDIMGTLLQRHSSWRKSDAKDHSCRRGDLPSTVKRSVFSRLSWVSESAEQKKAVTLWLPNDEGNERVRRARFSSQERERYYKWSRAVKQFPDALEQNGCWKTARDREVSNQKLNDEENFEESSYTGKMLKGHVQTEENVDDGSKSKGQFKQPPQRKLVRPMFEMPAEVKITTSES</sequence>
<comment type="caution">
    <text evidence="2">The sequence shown here is derived from an EMBL/GenBank/DDBJ whole genome shotgun (WGS) entry which is preliminary data.</text>
</comment>
<gene>
    <name evidence="2" type="ORF">TIFTF001_055687</name>
</gene>